<dbReference type="InterPro" id="IPR017937">
    <property type="entry name" value="Thioredoxin_CS"/>
</dbReference>
<name>A0A1S7LLP0_MAGMO</name>
<feature type="domain" description="Thioredoxin" evidence="6">
    <location>
        <begin position="1"/>
        <end position="113"/>
    </location>
</feature>
<dbReference type="EMBL" id="LO017727">
    <property type="protein sequence ID" value="CRH07044.1"/>
    <property type="molecule type" value="Genomic_DNA"/>
</dbReference>
<dbReference type="InterPro" id="IPR036249">
    <property type="entry name" value="Thioredoxin-like_sf"/>
</dbReference>
<evidence type="ECO:0000256" key="3">
    <source>
        <dbReference type="ARBA" id="ARBA00022982"/>
    </source>
</evidence>
<proteinExistence type="inferred from homology"/>
<dbReference type="GO" id="GO:0005829">
    <property type="term" value="C:cytosol"/>
    <property type="evidence" value="ECO:0007669"/>
    <property type="project" value="TreeGrafter"/>
</dbReference>
<dbReference type="SUPFAM" id="SSF48452">
    <property type="entry name" value="TPR-like"/>
    <property type="match status" value="1"/>
</dbReference>
<dbReference type="InterPro" id="IPR011990">
    <property type="entry name" value="TPR-like_helical_dom_sf"/>
</dbReference>
<dbReference type="PANTHER" id="PTHR45663:SF11">
    <property type="entry name" value="GEO12009P1"/>
    <property type="match status" value="1"/>
</dbReference>
<dbReference type="Pfam" id="PF14559">
    <property type="entry name" value="TPR_19"/>
    <property type="match status" value="1"/>
</dbReference>
<dbReference type="InterPro" id="IPR019734">
    <property type="entry name" value="TPR_rpt"/>
</dbReference>
<comment type="similarity">
    <text evidence="1">Belongs to the thioredoxin family.</text>
</comment>
<dbReference type="PROSITE" id="PS00194">
    <property type="entry name" value="THIOREDOXIN_1"/>
    <property type="match status" value="1"/>
</dbReference>
<dbReference type="GO" id="GO:0045454">
    <property type="term" value="P:cell redox homeostasis"/>
    <property type="evidence" value="ECO:0007669"/>
    <property type="project" value="TreeGrafter"/>
</dbReference>
<dbReference type="SUPFAM" id="SSF52833">
    <property type="entry name" value="Thioredoxin-like"/>
    <property type="match status" value="1"/>
</dbReference>
<reference evidence="7" key="1">
    <citation type="submission" date="2015-04" db="EMBL/GenBank/DDBJ databases">
        <authorList>
            <person name="Syromyatnikov M.Y."/>
            <person name="Popov V.N."/>
        </authorList>
    </citation>
    <scope>NUCLEOTIDE SEQUENCE</scope>
    <source>
        <strain evidence="7">MO-1</strain>
    </source>
</reference>
<organism evidence="7">
    <name type="scientific">Magnetococcus massalia (strain MO-1)</name>
    <dbReference type="NCBI Taxonomy" id="451514"/>
    <lineage>
        <taxon>Bacteria</taxon>
        <taxon>Pseudomonadati</taxon>
        <taxon>Pseudomonadota</taxon>
        <taxon>Magnetococcia</taxon>
        <taxon>Magnetococcales</taxon>
        <taxon>Magnetococcaceae</taxon>
        <taxon>Magnetococcus</taxon>
    </lineage>
</organism>
<sequence length="285" mass="31504">MANSPWVIDVQQADFDQSVMARSHELPVLIDFWAPWCGPCRALGPILERLAEQMQGRFLLAKINSDEHPTLGQQFGVRGIPACKLVVEGEVVDEFTGAMPESGIRQFLDKAIPAPADKLAALGQQQEESGALVEALESYSEALYLQGDHTIALVGMARIALLEGRDEEAKTFMGRLTPAGNNTPEAKALMAKMAFRLAASDLDGLRQKVATQAEDLEARIQLGQALIGQELYDEGLEHLLFALKQDRHYNEDQARRLVLQLFQMLGHGHAITKKYRPQLSSILFT</sequence>
<dbReference type="SMART" id="SM00028">
    <property type="entry name" value="TPR"/>
    <property type="match status" value="2"/>
</dbReference>
<evidence type="ECO:0000256" key="4">
    <source>
        <dbReference type="ARBA" id="ARBA00023157"/>
    </source>
</evidence>
<dbReference type="PRINTS" id="PR00421">
    <property type="entry name" value="THIOREDOXIN"/>
</dbReference>
<evidence type="ECO:0000256" key="5">
    <source>
        <dbReference type="ARBA" id="ARBA00023284"/>
    </source>
</evidence>
<keyword evidence="2" id="KW-0813">Transport</keyword>
<gene>
    <name evidence="7" type="ORF">MAGMO_2897</name>
</gene>
<keyword evidence="4" id="KW-1015">Disulfide bond</keyword>
<evidence type="ECO:0000259" key="6">
    <source>
        <dbReference type="PROSITE" id="PS51352"/>
    </source>
</evidence>
<dbReference type="Gene3D" id="1.25.40.10">
    <property type="entry name" value="Tetratricopeptide repeat domain"/>
    <property type="match status" value="2"/>
</dbReference>
<dbReference type="GO" id="GO:0015035">
    <property type="term" value="F:protein-disulfide reductase activity"/>
    <property type="evidence" value="ECO:0007669"/>
    <property type="project" value="UniProtKB-ARBA"/>
</dbReference>
<keyword evidence="3" id="KW-0249">Electron transport</keyword>
<dbReference type="GO" id="GO:0006950">
    <property type="term" value="P:response to stress"/>
    <property type="evidence" value="ECO:0007669"/>
    <property type="project" value="UniProtKB-ARBA"/>
</dbReference>
<evidence type="ECO:0000256" key="1">
    <source>
        <dbReference type="ARBA" id="ARBA00008987"/>
    </source>
</evidence>
<dbReference type="Pfam" id="PF14561">
    <property type="entry name" value="TPR_20"/>
    <property type="match status" value="1"/>
</dbReference>
<keyword evidence="5" id="KW-0676">Redox-active center</keyword>
<accession>A0A1S7LLP0</accession>
<dbReference type="AlphaFoldDB" id="A0A1S7LLP0"/>
<dbReference type="Gene3D" id="3.40.30.10">
    <property type="entry name" value="Glutaredoxin"/>
    <property type="match status" value="1"/>
</dbReference>
<evidence type="ECO:0000313" key="7">
    <source>
        <dbReference type="EMBL" id="CRH07044.1"/>
    </source>
</evidence>
<dbReference type="PROSITE" id="PS51352">
    <property type="entry name" value="THIOREDOXIN_2"/>
    <property type="match status" value="1"/>
</dbReference>
<dbReference type="CDD" id="cd02947">
    <property type="entry name" value="TRX_family"/>
    <property type="match status" value="1"/>
</dbReference>
<protein>
    <submittedName>
        <fullName evidence="7">Putative Thioredoxin</fullName>
    </submittedName>
</protein>
<evidence type="ECO:0000256" key="2">
    <source>
        <dbReference type="ARBA" id="ARBA00022448"/>
    </source>
</evidence>
<dbReference type="InterPro" id="IPR013766">
    <property type="entry name" value="Thioredoxin_domain"/>
</dbReference>
<dbReference type="Pfam" id="PF00085">
    <property type="entry name" value="Thioredoxin"/>
    <property type="match status" value="1"/>
</dbReference>
<dbReference type="PANTHER" id="PTHR45663">
    <property type="entry name" value="GEO12009P1"/>
    <property type="match status" value="1"/>
</dbReference>
<dbReference type="FunFam" id="3.40.30.10:FF:000001">
    <property type="entry name" value="Thioredoxin"/>
    <property type="match status" value="1"/>
</dbReference>